<sequence>MSVSINVKDVVKKYGDVTIIPDLSTTIKNGEFFTLLGPSGCGKTTLLRMIAGFNSIEGGTIAFDDKVINDTPAQNRNIGMVFQSYAIFPHLTVRQNVEYGLKIRKVPKAEMKQRVDEILKIVKIEEYQDRLPERLSGGQQQRVALARAIVIHPQVLLMDEPLSNLDAKLRIEMRSAIRDVQKQIGITTVYVTHDQEEALAISDRIAVMKDGIIRQIGSPQDIYARPYDAFVSTFIGHSNLFHGTLKRADGGYNVVFNNGFSIFMDNISSEAKDGEEVVISVRPEEFSISETGIDCKILNRVFLGKYTNYFLEFAPGMVLDDQPSIEYSQDLGQADRIFDEGESIKLLPNKKKINIFTKDMEKSLIKDVVKYAE</sequence>
<dbReference type="PATRIC" id="fig|467210.3.peg.2859"/>
<dbReference type="PROSITE" id="PS00211">
    <property type="entry name" value="ABC_TRANSPORTER_1"/>
    <property type="match status" value="1"/>
</dbReference>
<evidence type="ECO:0000256" key="3">
    <source>
        <dbReference type="ARBA" id="ARBA00022840"/>
    </source>
</evidence>
<dbReference type="SUPFAM" id="SSF50331">
    <property type="entry name" value="MOP-like"/>
    <property type="match status" value="1"/>
</dbReference>
<dbReference type="Proteomes" id="UP000070394">
    <property type="component" value="Unassembled WGS sequence"/>
</dbReference>
<organism evidence="5 6">
    <name type="scientific">Lachnoanaerobaculum saburreum</name>
    <dbReference type="NCBI Taxonomy" id="467210"/>
    <lineage>
        <taxon>Bacteria</taxon>
        <taxon>Bacillati</taxon>
        <taxon>Bacillota</taxon>
        <taxon>Clostridia</taxon>
        <taxon>Lachnospirales</taxon>
        <taxon>Lachnospiraceae</taxon>
        <taxon>Lachnoanaerobaculum</taxon>
    </lineage>
</organism>
<dbReference type="RefSeq" id="WP_009447249.1">
    <property type="nucleotide sequence ID" value="NZ_KQ959852.1"/>
</dbReference>
<name>A0A133ZB30_9FIRM</name>
<dbReference type="GO" id="GO:0005524">
    <property type="term" value="F:ATP binding"/>
    <property type="evidence" value="ECO:0007669"/>
    <property type="project" value="UniProtKB-KW"/>
</dbReference>
<dbReference type="InterPro" id="IPR008995">
    <property type="entry name" value="Mo/tungstate-bd_C_term_dom"/>
</dbReference>
<dbReference type="STRING" id="467210.HMPREF1866_02882"/>
<dbReference type="AlphaFoldDB" id="A0A133ZB30"/>
<keyword evidence="1" id="KW-0813">Transport</keyword>
<dbReference type="GO" id="GO:0016887">
    <property type="term" value="F:ATP hydrolysis activity"/>
    <property type="evidence" value="ECO:0007669"/>
    <property type="project" value="InterPro"/>
</dbReference>
<dbReference type="InterPro" id="IPR003593">
    <property type="entry name" value="AAA+_ATPase"/>
</dbReference>
<proteinExistence type="predicted"/>
<accession>A0A133ZB30</accession>
<dbReference type="Gene3D" id="3.40.50.300">
    <property type="entry name" value="P-loop containing nucleotide triphosphate hydrolases"/>
    <property type="match status" value="1"/>
</dbReference>
<dbReference type="PANTHER" id="PTHR43875:SF1">
    <property type="entry name" value="OSMOPROTECTIVE COMPOUNDS UPTAKE ATP-BINDING PROTEIN GGTA"/>
    <property type="match status" value="1"/>
</dbReference>
<dbReference type="Gene3D" id="2.40.50.140">
    <property type="entry name" value="Nucleic acid-binding proteins"/>
    <property type="match status" value="1"/>
</dbReference>
<dbReference type="PROSITE" id="PS50893">
    <property type="entry name" value="ABC_TRANSPORTER_2"/>
    <property type="match status" value="1"/>
</dbReference>
<evidence type="ECO:0000313" key="5">
    <source>
        <dbReference type="EMBL" id="KXB52639.1"/>
    </source>
</evidence>
<protein>
    <submittedName>
        <fullName evidence="5">ABC transporter, ATP-binding protein</fullName>
    </submittedName>
</protein>
<dbReference type="SMART" id="SM00382">
    <property type="entry name" value="AAA"/>
    <property type="match status" value="1"/>
</dbReference>
<dbReference type="InterPro" id="IPR012340">
    <property type="entry name" value="NA-bd_OB-fold"/>
</dbReference>
<keyword evidence="2" id="KW-0547">Nucleotide-binding</keyword>
<evidence type="ECO:0000259" key="4">
    <source>
        <dbReference type="PROSITE" id="PS50893"/>
    </source>
</evidence>
<evidence type="ECO:0000256" key="2">
    <source>
        <dbReference type="ARBA" id="ARBA00022741"/>
    </source>
</evidence>
<dbReference type="OrthoDB" id="9802264at2"/>
<dbReference type="InterPro" id="IPR027417">
    <property type="entry name" value="P-loop_NTPase"/>
</dbReference>
<dbReference type="InterPro" id="IPR003439">
    <property type="entry name" value="ABC_transporter-like_ATP-bd"/>
</dbReference>
<gene>
    <name evidence="5" type="ORF">HMPREF1866_02882</name>
</gene>
<evidence type="ECO:0000313" key="6">
    <source>
        <dbReference type="Proteomes" id="UP000070394"/>
    </source>
</evidence>
<dbReference type="InterPro" id="IPR017871">
    <property type="entry name" value="ABC_transporter-like_CS"/>
</dbReference>
<comment type="caution">
    <text evidence="5">The sequence shown here is derived from an EMBL/GenBank/DDBJ whole genome shotgun (WGS) entry which is preliminary data.</text>
</comment>
<keyword evidence="6" id="KW-1185">Reference proteome</keyword>
<dbReference type="Pfam" id="PF00005">
    <property type="entry name" value="ABC_tran"/>
    <property type="match status" value="1"/>
</dbReference>
<keyword evidence="3 5" id="KW-0067">ATP-binding</keyword>
<dbReference type="InterPro" id="IPR047641">
    <property type="entry name" value="ABC_transpr_MalK/UgpC-like"/>
</dbReference>
<dbReference type="Gene3D" id="2.40.50.100">
    <property type="match status" value="1"/>
</dbReference>
<reference evidence="6" key="1">
    <citation type="submission" date="2016-01" db="EMBL/GenBank/DDBJ databases">
        <authorList>
            <person name="Mitreva M."/>
            <person name="Pepin K.H."/>
            <person name="Mihindukulasuriya K.A."/>
            <person name="Fulton R."/>
            <person name="Fronick C."/>
            <person name="O'Laughlin M."/>
            <person name="Miner T."/>
            <person name="Herter B."/>
            <person name="Rosa B.A."/>
            <person name="Cordes M."/>
            <person name="Tomlinson C."/>
            <person name="Wollam A."/>
            <person name="Palsikar V.B."/>
            <person name="Mardis E.R."/>
            <person name="Wilson R.K."/>
        </authorList>
    </citation>
    <scope>NUCLEOTIDE SEQUENCE [LARGE SCALE GENOMIC DNA]</scope>
    <source>
        <strain evidence="6">DNF00896</strain>
    </source>
</reference>
<feature type="domain" description="ABC transporter" evidence="4">
    <location>
        <begin position="5"/>
        <end position="235"/>
    </location>
</feature>
<dbReference type="GO" id="GO:0055052">
    <property type="term" value="C:ATP-binding cassette (ABC) transporter complex, substrate-binding subunit-containing"/>
    <property type="evidence" value="ECO:0007669"/>
    <property type="project" value="TreeGrafter"/>
</dbReference>
<dbReference type="SUPFAM" id="SSF52540">
    <property type="entry name" value="P-loop containing nucleoside triphosphate hydrolases"/>
    <property type="match status" value="1"/>
</dbReference>
<dbReference type="FunFam" id="3.40.50.300:FF:000042">
    <property type="entry name" value="Maltose/maltodextrin ABC transporter, ATP-binding protein"/>
    <property type="match status" value="1"/>
</dbReference>
<evidence type="ECO:0000256" key="1">
    <source>
        <dbReference type="ARBA" id="ARBA00022448"/>
    </source>
</evidence>
<dbReference type="GO" id="GO:0140359">
    <property type="term" value="F:ABC-type transporter activity"/>
    <property type="evidence" value="ECO:0007669"/>
    <property type="project" value="UniProtKB-ARBA"/>
</dbReference>
<dbReference type="EMBL" id="LSDA01000148">
    <property type="protein sequence ID" value="KXB52639.1"/>
    <property type="molecule type" value="Genomic_DNA"/>
</dbReference>
<dbReference type="PANTHER" id="PTHR43875">
    <property type="entry name" value="MALTODEXTRIN IMPORT ATP-BINDING PROTEIN MSMX"/>
    <property type="match status" value="1"/>
</dbReference>